<evidence type="ECO:0000313" key="3">
    <source>
        <dbReference type="Proteomes" id="UP000657918"/>
    </source>
</evidence>
<comment type="caution">
    <text evidence="2">The sequence shown here is derived from an EMBL/GenBank/DDBJ whole genome shotgun (WGS) entry which is preliminary data.</text>
</comment>
<name>A0A835JYD3_9ROSI</name>
<dbReference type="EMBL" id="JADGMS010000008">
    <property type="protein sequence ID" value="KAF9677799.1"/>
    <property type="molecule type" value="Genomic_DNA"/>
</dbReference>
<proteinExistence type="predicted"/>
<organism evidence="2 3">
    <name type="scientific">Salix dunnii</name>
    <dbReference type="NCBI Taxonomy" id="1413687"/>
    <lineage>
        <taxon>Eukaryota</taxon>
        <taxon>Viridiplantae</taxon>
        <taxon>Streptophyta</taxon>
        <taxon>Embryophyta</taxon>
        <taxon>Tracheophyta</taxon>
        <taxon>Spermatophyta</taxon>
        <taxon>Magnoliopsida</taxon>
        <taxon>eudicotyledons</taxon>
        <taxon>Gunneridae</taxon>
        <taxon>Pentapetalae</taxon>
        <taxon>rosids</taxon>
        <taxon>fabids</taxon>
        <taxon>Malpighiales</taxon>
        <taxon>Salicaceae</taxon>
        <taxon>Saliceae</taxon>
        <taxon>Salix</taxon>
    </lineage>
</organism>
<feature type="region of interest" description="Disordered" evidence="1">
    <location>
        <begin position="1"/>
        <end position="24"/>
    </location>
</feature>
<protein>
    <submittedName>
        <fullName evidence="2">Uncharacterized protein</fullName>
    </submittedName>
</protein>
<accession>A0A835JYD3</accession>
<dbReference type="AlphaFoldDB" id="A0A835JYD3"/>
<keyword evidence="3" id="KW-1185">Reference proteome</keyword>
<evidence type="ECO:0000313" key="2">
    <source>
        <dbReference type="EMBL" id="KAF9677799.1"/>
    </source>
</evidence>
<dbReference type="Proteomes" id="UP000657918">
    <property type="component" value="Chromosome 8"/>
</dbReference>
<evidence type="ECO:0000256" key="1">
    <source>
        <dbReference type="SAM" id="MobiDB-lite"/>
    </source>
</evidence>
<sequence length="78" mass="8599">MVTFSDCVKENKLGKSGRGRGIEISEEDAGPAGFVKKKKKRLNLNNYCFSQDSRASQRTGLLRFGVLGLELHQISIGI</sequence>
<reference evidence="2 3" key="1">
    <citation type="submission" date="2020-10" db="EMBL/GenBank/DDBJ databases">
        <title>Plant Genome Project.</title>
        <authorList>
            <person name="Zhang R.-G."/>
        </authorList>
    </citation>
    <scope>NUCLEOTIDE SEQUENCE [LARGE SCALE GENOMIC DNA]</scope>
    <source>
        <strain evidence="2">FAFU-HL-1</strain>
        <tissue evidence="2">Leaf</tissue>
    </source>
</reference>
<gene>
    <name evidence="2" type="ORF">SADUNF_Sadunf08G0145100</name>
</gene>